<evidence type="ECO:0000256" key="1">
    <source>
        <dbReference type="ARBA" id="ARBA00001917"/>
    </source>
</evidence>
<dbReference type="GO" id="GO:0046872">
    <property type="term" value="F:metal ion binding"/>
    <property type="evidence" value="ECO:0007669"/>
    <property type="project" value="UniProtKB-KW"/>
</dbReference>
<dbReference type="SUPFAM" id="SSF140490">
    <property type="entry name" value="Nqo1C-terminal domain-like"/>
    <property type="match status" value="1"/>
</dbReference>
<evidence type="ECO:0000256" key="9">
    <source>
        <dbReference type="ARBA" id="ARBA00023004"/>
    </source>
</evidence>
<gene>
    <name evidence="15" type="primary">nuoF</name>
    <name evidence="15" type="ORF">ENK01_03700</name>
</gene>
<protein>
    <recommendedName>
        <fullName evidence="13">NADH-quinone oxidoreductase subunit F</fullName>
        <ecNumber evidence="13">7.1.1.-</ecNumber>
    </recommendedName>
</protein>
<keyword evidence="4 13" id="KW-0004">4Fe-4S</keyword>
<evidence type="ECO:0000256" key="3">
    <source>
        <dbReference type="ARBA" id="ARBA00007523"/>
    </source>
</evidence>
<dbReference type="InterPro" id="IPR054765">
    <property type="entry name" value="SLBB_dom"/>
</dbReference>
<dbReference type="NCBIfam" id="NF010120">
    <property type="entry name" value="PRK13596.1"/>
    <property type="match status" value="1"/>
</dbReference>
<dbReference type="GO" id="GO:0051539">
    <property type="term" value="F:4 iron, 4 sulfur cluster binding"/>
    <property type="evidence" value="ECO:0007669"/>
    <property type="project" value="UniProtKB-UniRule"/>
</dbReference>
<dbReference type="AlphaFoldDB" id="A0A7V5NXC7"/>
<keyword evidence="7 13" id="KW-0479">Metal-binding</keyword>
<feature type="domain" description="NADH-ubiquinone oxidoreductase 51kDa subunit iron-sulphur binding" evidence="14">
    <location>
        <begin position="334"/>
        <end position="379"/>
    </location>
</feature>
<keyword evidence="6 13" id="KW-0288">FMN</keyword>
<dbReference type="PROSITE" id="PS00645">
    <property type="entry name" value="COMPLEX1_51K_2"/>
    <property type="match status" value="1"/>
</dbReference>
<dbReference type="Proteomes" id="UP000885806">
    <property type="component" value="Unassembled WGS sequence"/>
</dbReference>
<dbReference type="GO" id="GO:0051287">
    <property type="term" value="F:NAD binding"/>
    <property type="evidence" value="ECO:0007669"/>
    <property type="project" value="UniProtKB-UniRule"/>
</dbReference>
<comment type="cofactor">
    <cofactor evidence="1 13">
        <name>FMN</name>
        <dbReference type="ChEBI" id="CHEBI:58210"/>
    </cofactor>
</comment>
<dbReference type="EC" id="7.1.1.-" evidence="13"/>
<evidence type="ECO:0000256" key="12">
    <source>
        <dbReference type="ARBA" id="ARBA00047712"/>
    </source>
</evidence>
<dbReference type="Pfam" id="PF01512">
    <property type="entry name" value="Complex1_51K"/>
    <property type="match status" value="1"/>
</dbReference>
<accession>A0A7V5NXC7</accession>
<keyword evidence="11 13" id="KW-0520">NAD</keyword>
<dbReference type="InterPro" id="IPR037207">
    <property type="entry name" value="Nuop51_4Fe4S-bd_sf"/>
</dbReference>
<comment type="function">
    <text evidence="13">NDH-1 shuttles electrons from NADH, via FMN and iron-sulfur (Fe-S) centers, to quinones in the respiratory chain.</text>
</comment>
<organism evidence="15">
    <name type="scientific">Hellea balneolensis</name>
    <dbReference type="NCBI Taxonomy" id="287478"/>
    <lineage>
        <taxon>Bacteria</taxon>
        <taxon>Pseudomonadati</taxon>
        <taxon>Pseudomonadota</taxon>
        <taxon>Alphaproteobacteria</taxon>
        <taxon>Maricaulales</taxon>
        <taxon>Robiginitomaculaceae</taxon>
        <taxon>Hellea</taxon>
    </lineage>
</organism>
<dbReference type="InterPro" id="IPR050837">
    <property type="entry name" value="ComplexI_51kDa_subunit"/>
</dbReference>
<dbReference type="InterPro" id="IPR011538">
    <property type="entry name" value="Nuo51_FMN-bd"/>
</dbReference>
<dbReference type="InterPro" id="IPR011537">
    <property type="entry name" value="NADH-UbQ_OxRdtase_suF"/>
</dbReference>
<comment type="caution">
    <text evidence="15">The sequence shown here is derived from an EMBL/GenBank/DDBJ whole genome shotgun (WGS) entry which is preliminary data.</text>
</comment>
<dbReference type="EMBL" id="DROP01000249">
    <property type="protein sequence ID" value="HHI89036.1"/>
    <property type="molecule type" value="Genomic_DNA"/>
</dbReference>
<dbReference type="PANTHER" id="PTHR11780">
    <property type="entry name" value="NADH-UBIQUINONE OXIDOREDUCTASE FLAVOPROTEIN 1 NDUFV1"/>
    <property type="match status" value="1"/>
</dbReference>
<dbReference type="Gene3D" id="3.10.20.600">
    <property type="match status" value="1"/>
</dbReference>
<evidence type="ECO:0000256" key="5">
    <source>
        <dbReference type="ARBA" id="ARBA00022630"/>
    </source>
</evidence>
<dbReference type="SMART" id="SM00928">
    <property type="entry name" value="NADH_4Fe-4S"/>
    <property type="match status" value="1"/>
</dbReference>
<keyword evidence="8" id="KW-1278">Translocase</keyword>
<dbReference type="Gene3D" id="1.20.1440.230">
    <property type="entry name" value="NADH-ubiquinone oxidoreductase 51kDa subunit, iron-sulphur binding domain"/>
    <property type="match status" value="1"/>
</dbReference>
<dbReference type="InterPro" id="IPR037225">
    <property type="entry name" value="Nuo51_FMN-bd_sf"/>
</dbReference>
<evidence type="ECO:0000256" key="10">
    <source>
        <dbReference type="ARBA" id="ARBA00023014"/>
    </source>
</evidence>
<dbReference type="FunFam" id="3.40.50.11540:FF:000001">
    <property type="entry name" value="NADH dehydrogenase [ubiquinone] flavoprotein 1, mitochondrial"/>
    <property type="match status" value="1"/>
</dbReference>
<evidence type="ECO:0000256" key="2">
    <source>
        <dbReference type="ARBA" id="ARBA00001966"/>
    </source>
</evidence>
<keyword evidence="9 13" id="KW-0408">Iron</keyword>
<evidence type="ECO:0000259" key="14">
    <source>
        <dbReference type="SMART" id="SM00928"/>
    </source>
</evidence>
<sequence length="439" mass="48422">MFELLQDKDRIFTNLYGLQDWRLEAAQKRGAWLGTKDILAQGPEWIVDQIKASGLRGRGGAGFPTGLKWSFMPKQVTNRPHYLVVNADESEPGTCKDREILRHDPHLLIEGCLVASFAMRAQTCYIYLRGEYVYERERLQAAIDEAYGAGLLGKNACGSGFDFDLYLHHGAGAYICGEETALLESLEGKKGQPRLKPPFPANAGLYGCPTTVNNVESIAVGPTIIRRGADWFKSFGRENNHGTKIFSISGHVNAPCNVEEAMSIPLKTLIETHAGGVRGGWDNLKCVIPGGSSVPLLPKEICDDVLMDFDALREHKSGLGTAAVIVMDKSTDVVAAIARLSHFYKHESCGQCTPCREGTGWMWRVMERMVTGEAETSEIDMLLDVSKQIEGHTICALGDAAAWPIQGLIRHFRHEIEERIDNYRKGKPVFVSGVEEAAE</sequence>
<dbReference type="FunFam" id="3.10.20.600:FF:000001">
    <property type="entry name" value="NADH dehydrogenase [ubiquinone] flavoprotein 1, mitochondrial"/>
    <property type="match status" value="1"/>
</dbReference>
<proteinExistence type="inferred from homology"/>
<keyword evidence="10 13" id="KW-0411">Iron-sulfur</keyword>
<dbReference type="SUPFAM" id="SSF142019">
    <property type="entry name" value="Nqo1 FMN-binding domain-like"/>
    <property type="match status" value="1"/>
</dbReference>
<dbReference type="InterPro" id="IPR019575">
    <property type="entry name" value="Nuop51_4Fe4S-bd"/>
</dbReference>
<name>A0A7V5NXC7_9PROT</name>
<evidence type="ECO:0000256" key="4">
    <source>
        <dbReference type="ARBA" id="ARBA00022485"/>
    </source>
</evidence>
<reference evidence="15" key="1">
    <citation type="journal article" date="2020" name="mSystems">
        <title>Genome- and Community-Level Interaction Insights into Carbon Utilization and Element Cycling Functions of Hydrothermarchaeota in Hydrothermal Sediment.</title>
        <authorList>
            <person name="Zhou Z."/>
            <person name="Liu Y."/>
            <person name="Xu W."/>
            <person name="Pan J."/>
            <person name="Luo Z.H."/>
            <person name="Li M."/>
        </authorList>
    </citation>
    <scope>NUCLEOTIDE SEQUENCE [LARGE SCALE GENOMIC DNA]</scope>
    <source>
        <strain evidence="15">HyVt-538</strain>
    </source>
</reference>
<dbReference type="FunFam" id="1.20.1440.230:FF:000001">
    <property type="entry name" value="Mitochondrial NADH dehydrogenase flavoprotein 1"/>
    <property type="match status" value="1"/>
</dbReference>
<evidence type="ECO:0000256" key="6">
    <source>
        <dbReference type="ARBA" id="ARBA00022643"/>
    </source>
</evidence>
<dbReference type="PANTHER" id="PTHR11780:SF10">
    <property type="entry name" value="NADH DEHYDROGENASE [UBIQUINONE] FLAVOPROTEIN 1, MITOCHONDRIAL"/>
    <property type="match status" value="1"/>
</dbReference>
<evidence type="ECO:0000256" key="11">
    <source>
        <dbReference type="ARBA" id="ARBA00023027"/>
    </source>
</evidence>
<evidence type="ECO:0000313" key="15">
    <source>
        <dbReference type="EMBL" id="HHI89036.1"/>
    </source>
</evidence>
<dbReference type="Pfam" id="PF10589">
    <property type="entry name" value="NADH_4Fe-4S"/>
    <property type="match status" value="1"/>
</dbReference>
<dbReference type="Pfam" id="PF22461">
    <property type="entry name" value="SLBB_2"/>
    <property type="match status" value="1"/>
</dbReference>
<dbReference type="GO" id="GO:0008137">
    <property type="term" value="F:NADH dehydrogenase (ubiquinone) activity"/>
    <property type="evidence" value="ECO:0007669"/>
    <property type="project" value="InterPro"/>
</dbReference>
<comment type="catalytic activity">
    <reaction evidence="12 13">
        <text>a quinone + NADH + 5 H(+)(in) = a quinol + NAD(+) + 4 H(+)(out)</text>
        <dbReference type="Rhea" id="RHEA:57888"/>
        <dbReference type="ChEBI" id="CHEBI:15378"/>
        <dbReference type="ChEBI" id="CHEBI:24646"/>
        <dbReference type="ChEBI" id="CHEBI:57540"/>
        <dbReference type="ChEBI" id="CHEBI:57945"/>
        <dbReference type="ChEBI" id="CHEBI:132124"/>
    </reaction>
</comment>
<dbReference type="NCBIfam" id="TIGR01959">
    <property type="entry name" value="nuoF_fam"/>
    <property type="match status" value="1"/>
</dbReference>
<dbReference type="GO" id="GO:0010181">
    <property type="term" value="F:FMN binding"/>
    <property type="evidence" value="ECO:0007669"/>
    <property type="project" value="InterPro"/>
</dbReference>
<keyword evidence="13" id="KW-0874">Quinone</keyword>
<dbReference type="SUPFAM" id="SSF142984">
    <property type="entry name" value="Nqo1 middle domain-like"/>
    <property type="match status" value="1"/>
</dbReference>
<evidence type="ECO:0000256" key="13">
    <source>
        <dbReference type="RuleBase" id="RU364066"/>
    </source>
</evidence>
<comment type="similarity">
    <text evidence="3 13">Belongs to the complex I 51 kDa subunit family.</text>
</comment>
<evidence type="ECO:0000256" key="8">
    <source>
        <dbReference type="ARBA" id="ARBA00022967"/>
    </source>
</evidence>
<dbReference type="InterPro" id="IPR001949">
    <property type="entry name" value="NADH-UbQ_OxRdtase_51kDa_CS"/>
</dbReference>
<evidence type="ECO:0000256" key="7">
    <source>
        <dbReference type="ARBA" id="ARBA00022723"/>
    </source>
</evidence>
<dbReference type="GO" id="GO:0048038">
    <property type="term" value="F:quinone binding"/>
    <property type="evidence" value="ECO:0007669"/>
    <property type="project" value="UniProtKB-KW"/>
</dbReference>
<keyword evidence="5 13" id="KW-0285">Flavoprotein</keyword>
<dbReference type="PROSITE" id="PS00644">
    <property type="entry name" value="COMPLEX1_51K_1"/>
    <property type="match status" value="1"/>
</dbReference>
<comment type="cofactor">
    <cofactor evidence="2 13">
        <name>[4Fe-4S] cluster</name>
        <dbReference type="ChEBI" id="CHEBI:49883"/>
    </cofactor>
</comment>
<dbReference type="Gene3D" id="3.40.50.11540">
    <property type="entry name" value="NADH-ubiquinone oxidoreductase 51kDa subunit"/>
    <property type="match status" value="1"/>
</dbReference>